<dbReference type="InterPro" id="IPR005564">
    <property type="entry name" value="Major_capsid_GpE"/>
</dbReference>
<reference evidence="1 2" key="1">
    <citation type="submission" date="2018-01" db="EMBL/GenBank/DDBJ databases">
        <title>Draft genome sequence of Nonomuraea sp. KC333.</title>
        <authorList>
            <person name="Sahin N."/>
            <person name="Saygin H."/>
            <person name="Ay H."/>
        </authorList>
    </citation>
    <scope>NUCLEOTIDE SEQUENCE [LARGE SCALE GENOMIC DNA]</scope>
    <source>
        <strain evidence="1 2">KC333</strain>
    </source>
</reference>
<evidence type="ECO:0000313" key="1">
    <source>
        <dbReference type="EMBL" id="PZG20604.1"/>
    </source>
</evidence>
<protein>
    <submittedName>
        <fullName evidence="1">Phage capsid protein</fullName>
    </submittedName>
</protein>
<evidence type="ECO:0000313" key="2">
    <source>
        <dbReference type="Proteomes" id="UP000249304"/>
    </source>
</evidence>
<dbReference type="Pfam" id="PF03864">
    <property type="entry name" value="Phage_cap_E"/>
    <property type="match status" value="1"/>
</dbReference>
<dbReference type="Gene3D" id="3.90.1690.10">
    <property type="entry name" value="phage-related protein like domain"/>
    <property type="match status" value="1"/>
</dbReference>
<dbReference type="EMBL" id="POUD01000024">
    <property type="protein sequence ID" value="PZG20604.1"/>
    <property type="molecule type" value="Genomic_DNA"/>
</dbReference>
<dbReference type="OrthoDB" id="3196427at2"/>
<name>A0A2W2G144_9ACTN</name>
<sequence length="342" mass="37006">MELIAQYATPAELTGFARESLADRAVNQFSLARWLPYRNVNDLEFRFNRGPNELVRAASFRAYDAETPIGARPGVSRVTGELPPIGEKLRLTEYQQLRMRNLDEEITNLVFRDAETLARKIAARLELARADAIVNGSVTISENGVMATVDFDRSPSHSVTASTAWTDLATSTPLDDLLSWAQTYNNDVGENPGTILTSTRVVALLMRNEQMRGQIAGSSAALMTLDQVNAVLMSFGLPSVTTYDARLIDPAGTARRVIPDDKVVFLPAPADPMGDSELGATLMGLTLEAQEADYDLAPGDQPGIVVGNFRTTDPIALWTHAAAIGLPIMANPDLTFVADVAA</sequence>
<gene>
    <name evidence="1" type="ORF">C1J01_08865</name>
</gene>
<organism evidence="1 2">
    <name type="scientific">Nonomuraea aridisoli</name>
    <dbReference type="NCBI Taxonomy" id="2070368"/>
    <lineage>
        <taxon>Bacteria</taxon>
        <taxon>Bacillati</taxon>
        <taxon>Actinomycetota</taxon>
        <taxon>Actinomycetes</taxon>
        <taxon>Streptosporangiales</taxon>
        <taxon>Streptosporangiaceae</taxon>
        <taxon>Nonomuraea</taxon>
    </lineage>
</organism>
<dbReference type="RefSeq" id="WP_111177965.1">
    <property type="nucleotide sequence ID" value="NZ_POUD01000024.1"/>
</dbReference>
<keyword evidence="2" id="KW-1185">Reference proteome</keyword>
<comment type="caution">
    <text evidence="1">The sequence shown here is derived from an EMBL/GenBank/DDBJ whole genome shotgun (WGS) entry which is preliminary data.</text>
</comment>
<dbReference type="InterPro" id="IPR053738">
    <property type="entry name" value="Lambda_capsid_assembly"/>
</dbReference>
<dbReference type="Proteomes" id="UP000249304">
    <property type="component" value="Unassembled WGS sequence"/>
</dbReference>
<accession>A0A2W2G144</accession>
<proteinExistence type="predicted"/>
<dbReference type="AlphaFoldDB" id="A0A2W2G144"/>